<dbReference type="PANTHER" id="PTHR24305:SF166">
    <property type="entry name" value="CYTOCHROME P450 12A4, MITOCHONDRIAL-RELATED"/>
    <property type="match status" value="1"/>
</dbReference>
<dbReference type="EMBL" id="ML994035">
    <property type="protein sequence ID" value="KAF2200169.1"/>
    <property type="molecule type" value="Genomic_DNA"/>
</dbReference>
<keyword evidence="2" id="KW-0408">Iron</keyword>
<dbReference type="Pfam" id="PF00067">
    <property type="entry name" value="p450"/>
    <property type="match status" value="1"/>
</dbReference>
<dbReference type="InterPro" id="IPR002401">
    <property type="entry name" value="Cyt_P450_E_grp-I"/>
</dbReference>
<organism evidence="3 4">
    <name type="scientific">Delitschia confertaspora ATCC 74209</name>
    <dbReference type="NCBI Taxonomy" id="1513339"/>
    <lineage>
        <taxon>Eukaryota</taxon>
        <taxon>Fungi</taxon>
        <taxon>Dikarya</taxon>
        <taxon>Ascomycota</taxon>
        <taxon>Pezizomycotina</taxon>
        <taxon>Dothideomycetes</taxon>
        <taxon>Pleosporomycetidae</taxon>
        <taxon>Pleosporales</taxon>
        <taxon>Delitschiaceae</taxon>
        <taxon>Delitschia</taxon>
    </lineage>
</organism>
<keyword evidence="3" id="KW-0560">Oxidoreductase</keyword>
<dbReference type="AlphaFoldDB" id="A0A9P4MP39"/>
<keyword evidence="2" id="KW-0479">Metal-binding</keyword>
<dbReference type="OrthoDB" id="1470350at2759"/>
<proteinExistence type="inferred from homology"/>
<gene>
    <name evidence="3" type="ORF">GQ43DRAFT_481802</name>
</gene>
<dbReference type="InterPro" id="IPR001128">
    <property type="entry name" value="Cyt_P450"/>
</dbReference>
<protein>
    <submittedName>
        <fullName evidence="3">Cytochrome P450 monooxygenase-like protein</fullName>
    </submittedName>
</protein>
<dbReference type="PRINTS" id="PR00385">
    <property type="entry name" value="P450"/>
</dbReference>
<reference evidence="3" key="1">
    <citation type="journal article" date="2020" name="Stud. Mycol.">
        <title>101 Dothideomycetes genomes: a test case for predicting lifestyles and emergence of pathogens.</title>
        <authorList>
            <person name="Haridas S."/>
            <person name="Albert R."/>
            <person name="Binder M."/>
            <person name="Bloem J."/>
            <person name="Labutti K."/>
            <person name="Salamov A."/>
            <person name="Andreopoulos B."/>
            <person name="Baker S."/>
            <person name="Barry K."/>
            <person name="Bills G."/>
            <person name="Bluhm B."/>
            <person name="Cannon C."/>
            <person name="Castanera R."/>
            <person name="Culley D."/>
            <person name="Daum C."/>
            <person name="Ezra D."/>
            <person name="Gonzalez J."/>
            <person name="Henrissat B."/>
            <person name="Kuo A."/>
            <person name="Liang C."/>
            <person name="Lipzen A."/>
            <person name="Lutzoni F."/>
            <person name="Magnuson J."/>
            <person name="Mondo S."/>
            <person name="Nolan M."/>
            <person name="Ohm R."/>
            <person name="Pangilinan J."/>
            <person name="Park H.-J."/>
            <person name="Ramirez L."/>
            <person name="Alfaro M."/>
            <person name="Sun H."/>
            <person name="Tritt A."/>
            <person name="Yoshinaga Y."/>
            <person name="Zwiers L.-H."/>
            <person name="Turgeon B."/>
            <person name="Goodwin S."/>
            <person name="Spatafora J."/>
            <person name="Crous P."/>
            <person name="Grigoriev I."/>
        </authorList>
    </citation>
    <scope>NUCLEOTIDE SEQUENCE</scope>
    <source>
        <strain evidence="3">ATCC 74209</strain>
    </source>
</reference>
<keyword evidence="2" id="KW-0349">Heme</keyword>
<sequence length="579" mass="65805">MGLFTILFTLLALPAVFIIWTARSLAQNRAKAEAIGLPYLVRWISPINPFWLLYGSSFVRLCQRWGLASENLSRIYSYGWEANERAKIHVDYGDAFIVAHPGGIQLSVSNADIIYEILQRRKDFQRNMEEFAVLNVYGKNLSTTDDEEWQRHRKMTAVTFTEKNNEIVWQQSLAQADGMLKYWTSSTKKLIRSTHKDTKTFTLNVLAAVLFNKVYSFEGQAEEKLDRHSDDTSLEYRESLSTILGSIIHIFIFGEQGLKAWWTPKSWKNAAEAMSRYRRYILGLMNEERALVADGGSPNNHLVARLVQACEEEIPVEKNRAADKNKQAKKMTLTEEEIVSNLFVYAFAGNDTTSIALTTLLVHLAANPATQDWISEELNYYLPGSGPMSWAYDVFPKLKRCQAVMMESLRICHPISQLVKTTGPTAQPLKVNGITYLLPPHTSVHCSLPALNTHPCYWGCNSMSWNPKQFISMSGSTSAPSTSPFESEILAPDTSEHFMPWAWGQRVCPGKRFSQAELVAVLAVLFRDWRVEVVPEEVETKDQANERAWNTSLIVDHEGHMLHEMVNPETVGLRWVKRS</sequence>
<comment type="caution">
    <text evidence="3">The sequence shown here is derived from an EMBL/GenBank/DDBJ whole genome shotgun (WGS) entry which is preliminary data.</text>
</comment>
<comment type="cofactor">
    <cofactor evidence="2">
        <name>heme</name>
        <dbReference type="ChEBI" id="CHEBI:30413"/>
    </cofactor>
</comment>
<dbReference type="Gene3D" id="1.10.630.10">
    <property type="entry name" value="Cytochrome P450"/>
    <property type="match status" value="1"/>
</dbReference>
<dbReference type="InterPro" id="IPR036396">
    <property type="entry name" value="Cyt_P450_sf"/>
</dbReference>
<evidence type="ECO:0000256" key="2">
    <source>
        <dbReference type="PIRSR" id="PIRSR602401-1"/>
    </source>
</evidence>
<evidence type="ECO:0000313" key="3">
    <source>
        <dbReference type="EMBL" id="KAF2200169.1"/>
    </source>
</evidence>
<evidence type="ECO:0000313" key="4">
    <source>
        <dbReference type="Proteomes" id="UP000799536"/>
    </source>
</evidence>
<dbReference type="Proteomes" id="UP000799536">
    <property type="component" value="Unassembled WGS sequence"/>
</dbReference>
<name>A0A9P4MP39_9PLEO</name>
<dbReference type="PANTHER" id="PTHR24305">
    <property type="entry name" value="CYTOCHROME P450"/>
    <property type="match status" value="1"/>
</dbReference>
<keyword evidence="3" id="KW-0503">Monooxygenase</keyword>
<dbReference type="GO" id="GO:0004497">
    <property type="term" value="F:monooxygenase activity"/>
    <property type="evidence" value="ECO:0007669"/>
    <property type="project" value="UniProtKB-KW"/>
</dbReference>
<keyword evidence="4" id="KW-1185">Reference proteome</keyword>
<dbReference type="GO" id="GO:0020037">
    <property type="term" value="F:heme binding"/>
    <property type="evidence" value="ECO:0007669"/>
    <property type="project" value="InterPro"/>
</dbReference>
<evidence type="ECO:0000256" key="1">
    <source>
        <dbReference type="ARBA" id="ARBA00010617"/>
    </source>
</evidence>
<dbReference type="InterPro" id="IPR050121">
    <property type="entry name" value="Cytochrome_P450_monoxygenase"/>
</dbReference>
<accession>A0A9P4MP39</accession>
<dbReference type="GO" id="GO:0016705">
    <property type="term" value="F:oxidoreductase activity, acting on paired donors, with incorporation or reduction of molecular oxygen"/>
    <property type="evidence" value="ECO:0007669"/>
    <property type="project" value="InterPro"/>
</dbReference>
<comment type="similarity">
    <text evidence="1">Belongs to the cytochrome P450 family.</text>
</comment>
<dbReference type="SUPFAM" id="SSF48264">
    <property type="entry name" value="Cytochrome P450"/>
    <property type="match status" value="1"/>
</dbReference>
<dbReference type="GO" id="GO:0005506">
    <property type="term" value="F:iron ion binding"/>
    <property type="evidence" value="ECO:0007669"/>
    <property type="project" value="InterPro"/>
</dbReference>
<dbReference type="PRINTS" id="PR00463">
    <property type="entry name" value="EP450I"/>
</dbReference>
<feature type="binding site" description="axial binding residue" evidence="2">
    <location>
        <position position="508"/>
    </location>
    <ligand>
        <name>heme</name>
        <dbReference type="ChEBI" id="CHEBI:30413"/>
    </ligand>
    <ligandPart>
        <name>Fe</name>
        <dbReference type="ChEBI" id="CHEBI:18248"/>
    </ligandPart>
</feature>